<keyword evidence="2" id="KW-1185">Reference proteome</keyword>
<comment type="caution">
    <text evidence="1">The sequence shown here is derived from an EMBL/GenBank/DDBJ whole genome shotgun (WGS) entry which is preliminary data.</text>
</comment>
<organism evidence="1 2">
    <name type="scientific">Kipferlia bialata</name>
    <dbReference type="NCBI Taxonomy" id="797122"/>
    <lineage>
        <taxon>Eukaryota</taxon>
        <taxon>Metamonada</taxon>
        <taxon>Carpediemonas-like organisms</taxon>
        <taxon>Kipferlia</taxon>
    </lineage>
</organism>
<evidence type="ECO:0000313" key="2">
    <source>
        <dbReference type="Proteomes" id="UP000265618"/>
    </source>
</evidence>
<evidence type="ECO:0000313" key="1">
    <source>
        <dbReference type="EMBL" id="GCA63338.1"/>
    </source>
</evidence>
<sequence length="179" mass="20554">MGTRSRIGVQHPDGTIEHVYCHYDGYPSSVGCRLYRYYYTEAKAQELVSLGSLNNVGYYIGVQHGTEDRFRHPHCMCCSFDHRDGGREWEQCQAETAKDYAEFLTQRGWNDYYYIMRRGVWYVGSSYEREGMVKDGLVPLGPLLQTDKDCVESMAAIDEMERKLREAQGGQGDAVMDTD</sequence>
<reference evidence="1 2" key="1">
    <citation type="journal article" date="2018" name="PLoS ONE">
        <title>The draft genome of Kipferlia bialata reveals reductive genome evolution in fornicate parasites.</title>
        <authorList>
            <person name="Tanifuji G."/>
            <person name="Takabayashi S."/>
            <person name="Kume K."/>
            <person name="Takagi M."/>
            <person name="Nakayama T."/>
            <person name="Kamikawa R."/>
            <person name="Inagaki Y."/>
            <person name="Hashimoto T."/>
        </authorList>
    </citation>
    <scope>NUCLEOTIDE SEQUENCE [LARGE SCALE GENOMIC DNA]</scope>
    <source>
        <strain evidence="1">NY0173</strain>
    </source>
</reference>
<dbReference type="Proteomes" id="UP000265618">
    <property type="component" value="Unassembled WGS sequence"/>
</dbReference>
<protein>
    <submittedName>
        <fullName evidence="1">Uncharacterized protein</fullName>
    </submittedName>
</protein>
<name>A0A391NVX1_9EUKA</name>
<dbReference type="EMBL" id="BDIP01003154">
    <property type="protein sequence ID" value="GCA63338.1"/>
    <property type="molecule type" value="Genomic_DNA"/>
</dbReference>
<gene>
    <name evidence="1" type="ORF">KIPB_009361</name>
</gene>
<accession>A0A391NVX1</accession>
<dbReference type="AlphaFoldDB" id="A0A391NVX1"/>
<proteinExistence type="predicted"/>